<evidence type="ECO:0000256" key="1">
    <source>
        <dbReference type="ARBA" id="ARBA00004651"/>
    </source>
</evidence>
<feature type="compositionally biased region" description="Polar residues" evidence="8">
    <location>
        <begin position="10"/>
        <end position="20"/>
    </location>
</feature>
<feature type="transmembrane region" description="Helical" evidence="9">
    <location>
        <begin position="365"/>
        <end position="386"/>
    </location>
</feature>
<comment type="subcellular location">
    <subcellularLocation>
        <location evidence="1">Cell membrane</location>
        <topology evidence="1">Multi-pass membrane protein</topology>
    </subcellularLocation>
</comment>
<evidence type="ECO:0000313" key="10">
    <source>
        <dbReference type="EMBL" id="MEO3716979.1"/>
    </source>
</evidence>
<accession>A0AAW9SV64</accession>
<dbReference type="GO" id="GO:0016758">
    <property type="term" value="F:hexosyltransferase activity"/>
    <property type="evidence" value="ECO:0007669"/>
    <property type="project" value="InterPro"/>
</dbReference>
<dbReference type="Proteomes" id="UP001223646">
    <property type="component" value="Unassembled WGS sequence"/>
</dbReference>
<organism evidence="10 11">
    <name type="scientific">Corynebacterium amycolatum</name>
    <dbReference type="NCBI Taxonomy" id="43765"/>
    <lineage>
        <taxon>Bacteria</taxon>
        <taxon>Bacillati</taxon>
        <taxon>Actinomycetota</taxon>
        <taxon>Actinomycetes</taxon>
        <taxon>Mycobacteriales</taxon>
        <taxon>Corynebacteriaceae</taxon>
        <taxon>Corynebacterium</taxon>
    </lineage>
</organism>
<feature type="transmembrane region" description="Helical" evidence="9">
    <location>
        <begin position="335"/>
        <end position="353"/>
    </location>
</feature>
<proteinExistence type="inferred from homology"/>
<evidence type="ECO:0000256" key="5">
    <source>
        <dbReference type="ARBA" id="ARBA00022989"/>
    </source>
</evidence>
<keyword evidence="5 9" id="KW-1133">Transmembrane helix</keyword>
<evidence type="ECO:0000256" key="3">
    <source>
        <dbReference type="ARBA" id="ARBA00022679"/>
    </source>
</evidence>
<evidence type="ECO:0000256" key="9">
    <source>
        <dbReference type="SAM" id="Phobius"/>
    </source>
</evidence>
<evidence type="ECO:0000256" key="6">
    <source>
        <dbReference type="ARBA" id="ARBA00023136"/>
    </source>
</evidence>
<comment type="caution">
    <text evidence="10">The sequence shown here is derived from an EMBL/GenBank/DDBJ whole genome shotgun (WGS) entry which is preliminary data.</text>
</comment>
<dbReference type="AlphaFoldDB" id="A0AAW9SV64"/>
<feature type="transmembrane region" description="Helical" evidence="9">
    <location>
        <begin position="195"/>
        <end position="217"/>
    </location>
</feature>
<evidence type="ECO:0000256" key="4">
    <source>
        <dbReference type="ARBA" id="ARBA00022692"/>
    </source>
</evidence>
<keyword evidence="10" id="KW-0328">Glycosyltransferase</keyword>
<feature type="transmembrane region" description="Helical" evidence="9">
    <location>
        <begin position="312"/>
        <end position="329"/>
    </location>
</feature>
<dbReference type="InterPro" id="IPR018584">
    <property type="entry name" value="GT87"/>
</dbReference>
<dbReference type="GO" id="GO:0005886">
    <property type="term" value="C:plasma membrane"/>
    <property type="evidence" value="ECO:0007669"/>
    <property type="project" value="UniProtKB-SubCell"/>
</dbReference>
<feature type="transmembrane region" description="Helical" evidence="9">
    <location>
        <begin position="171"/>
        <end position="189"/>
    </location>
</feature>
<keyword evidence="6 9" id="KW-0472">Membrane</keyword>
<dbReference type="RefSeq" id="WP_284827302.1">
    <property type="nucleotide sequence ID" value="NZ_JASOOY020000018.1"/>
</dbReference>
<keyword evidence="2" id="KW-1003">Cell membrane</keyword>
<dbReference type="EC" id="2.4.-.-" evidence="10"/>
<feature type="region of interest" description="Disordered" evidence="8">
    <location>
        <begin position="1"/>
        <end position="33"/>
    </location>
</feature>
<feature type="transmembrane region" description="Helical" evidence="9">
    <location>
        <begin position="392"/>
        <end position="417"/>
    </location>
</feature>
<evidence type="ECO:0000256" key="7">
    <source>
        <dbReference type="ARBA" id="ARBA00024033"/>
    </source>
</evidence>
<gene>
    <name evidence="10" type="ORF">QP460_005180</name>
</gene>
<feature type="transmembrane region" description="Helical" evidence="9">
    <location>
        <begin position="224"/>
        <end position="245"/>
    </location>
</feature>
<dbReference type="Pfam" id="PF09594">
    <property type="entry name" value="GT87"/>
    <property type="match status" value="1"/>
</dbReference>
<name>A0AAW9SV64_CORAY</name>
<reference evidence="10" key="1">
    <citation type="submission" date="2023-05" db="EMBL/GenBank/DDBJ databases">
        <authorList>
            <person name="Du J."/>
        </authorList>
    </citation>
    <scope>NUCLEOTIDE SEQUENCE</scope>
    <source>
        <strain evidence="10">UMB1064</strain>
    </source>
</reference>
<sequence length="462" mass="51074">MSKPKIDVSANATALTQTSKDTPEPPSVAPRPLSRQVSRGLNAFLWPIAAVVIFHRTWILPKDVSGTDDFTTVWSAINRFVSQVPVYSEDYVTADPHYLYSPGATLLLAPIDLFGSLESGRIWFAVFQSAAIIAAIVLLLRWLGIARSGPIIPASIALLYLTEPVTNTLDFTNVNGSLFLALVLFFIALTERRNILAGLIIGIAITIKPVFLPMLFLPFMRRQFSTVLTSIGVVIAANVIAWPLMVQPRDYLDITIPYLGVVRDFANASLTGQLVWLGAHPTLILLWQIFFGIFVLVSVVLLLRWLERDEKFWIATTSGVLFTGAFFLSSLGQQYYSITLLPMVLTVLRPLVLDRDNEGNIGSTVMLNWGAGLGVVLCFFYANWWIDEDDLFFPWFTIAIGGIGWAVLILSITAALIRMTIVDAVNGRSFASGFSWLGDWKIAGGKFNQESDFKSEEAIQNG</sequence>
<comment type="similarity">
    <text evidence="7">Belongs to the glycosyltransferase 87 family.</text>
</comment>
<feature type="transmembrane region" description="Helical" evidence="9">
    <location>
        <begin position="284"/>
        <end position="305"/>
    </location>
</feature>
<feature type="transmembrane region" description="Helical" evidence="9">
    <location>
        <begin position="41"/>
        <end position="59"/>
    </location>
</feature>
<keyword evidence="4 9" id="KW-0812">Transmembrane</keyword>
<reference evidence="10" key="2">
    <citation type="submission" date="2024-05" db="EMBL/GenBank/DDBJ databases">
        <authorList>
            <person name="Wolfe A."/>
        </authorList>
    </citation>
    <scope>NUCLEOTIDE SEQUENCE</scope>
    <source>
        <strain evidence="10">UMB1064</strain>
    </source>
</reference>
<evidence type="ECO:0000256" key="2">
    <source>
        <dbReference type="ARBA" id="ARBA00022475"/>
    </source>
</evidence>
<evidence type="ECO:0000256" key="8">
    <source>
        <dbReference type="SAM" id="MobiDB-lite"/>
    </source>
</evidence>
<feature type="transmembrane region" description="Helical" evidence="9">
    <location>
        <begin position="122"/>
        <end position="143"/>
    </location>
</feature>
<keyword evidence="3 10" id="KW-0808">Transferase</keyword>
<protein>
    <submittedName>
        <fullName evidence="10">Glycosyltransferase family 87 protein</fullName>
        <ecNumber evidence="10">2.4.-.-</ecNumber>
    </submittedName>
</protein>
<evidence type="ECO:0000313" key="11">
    <source>
        <dbReference type="Proteomes" id="UP001223646"/>
    </source>
</evidence>
<dbReference type="EMBL" id="JASOOY020000018">
    <property type="protein sequence ID" value="MEO3716979.1"/>
    <property type="molecule type" value="Genomic_DNA"/>
</dbReference>